<sequence length="43" mass="4632">MKLWCSARRLVGAYAMRVGAPIGGYCIAALETECSPNKLQDTS</sequence>
<reference evidence="1 2" key="1">
    <citation type="journal article" date="2013" name="ISME J.">
        <title>Metabolic model for the filamentous 'Candidatus Microthrix parvicella' based on genomic and metagenomic analyses.</title>
        <authorList>
            <person name="Jon McIlroy S."/>
            <person name="Kristiansen R."/>
            <person name="Albertsen M."/>
            <person name="Michael Karst S."/>
            <person name="Rossetti S."/>
            <person name="Lund Nielsen J."/>
            <person name="Tandoi V."/>
            <person name="James Seviour R."/>
            <person name="Nielsen P.H."/>
        </authorList>
    </citation>
    <scope>NUCLEOTIDE SEQUENCE [LARGE SCALE GENOMIC DNA]</scope>
    <source>
        <strain evidence="1 2">RN1</strain>
    </source>
</reference>
<comment type="caution">
    <text evidence="1">The sequence shown here is derived from an EMBL/GenBank/DDBJ whole genome shotgun (WGS) entry which is preliminary data.</text>
</comment>
<dbReference type="EMBL" id="CANL01000069">
    <property type="protein sequence ID" value="CCM65444.1"/>
    <property type="molecule type" value="Genomic_DNA"/>
</dbReference>
<gene>
    <name evidence="1" type="ORF">BN381_710003</name>
</gene>
<keyword evidence="2" id="KW-1185">Reference proteome</keyword>
<proteinExistence type="predicted"/>
<dbReference type="STRING" id="1229780.BN381_710003"/>
<dbReference type="Proteomes" id="UP000018291">
    <property type="component" value="Unassembled WGS sequence"/>
</dbReference>
<evidence type="ECO:0000313" key="2">
    <source>
        <dbReference type="Proteomes" id="UP000018291"/>
    </source>
</evidence>
<organism evidence="1 2">
    <name type="scientific">Candidatus Neomicrothrix parvicella RN1</name>
    <dbReference type="NCBI Taxonomy" id="1229780"/>
    <lineage>
        <taxon>Bacteria</taxon>
        <taxon>Bacillati</taxon>
        <taxon>Actinomycetota</taxon>
        <taxon>Acidimicrobiia</taxon>
        <taxon>Acidimicrobiales</taxon>
        <taxon>Microthrixaceae</taxon>
        <taxon>Candidatus Neomicrothrix</taxon>
    </lineage>
</organism>
<name>R4Z3D9_9ACTN</name>
<protein>
    <submittedName>
        <fullName evidence="1">Uncharacterized protein</fullName>
    </submittedName>
</protein>
<dbReference type="HOGENOM" id="CLU_3231147_0_0_11"/>
<accession>R4Z3D9</accession>
<dbReference type="AlphaFoldDB" id="R4Z3D9"/>
<evidence type="ECO:0000313" key="1">
    <source>
        <dbReference type="EMBL" id="CCM65444.1"/>
    </source>
</evidence>